<comment type="caution">
    <text evidence="4">The sequence shown here is derived from an EMBL/GenBank/DDBJ whole genome shotgun (WGS) entry which is preliminary data.</text>
</comment>
<dbReference type="PANTHER" id="PTHR10127:SF850">
    <property type="entry name" value="METALLOENDOPEPTIDASE"/>
    <property type="match status" value="1"/>
</dbReference>
<name>A0ABN2QXL9_9MICO</name>
<dbReference type="PROSITE" id="PS51864">
    <property type="entry name" value="ASTACIN"/>
    <property type="match status" value="1"/>
</dbReference>
<keyword evidence="1" id="KW-0482">Metalloprotease</keyword>
<dbReference type="SMART" id="SM00235">
    <property type="entry name" value="ZnMc"/>
    <property type="match status" value="1"/>
</dbReference>
<dbReference type="InterPro" id="IPR006026">
    <property type="entry name" value="Peptidase_Metallo"/>
</dbReference>
<feature type="binding site" evidence="1">
    <location>
        <position position="183"/>
    </location>
    <ligand>
        <name>Zn(2+)</name>
        <dbReference type="ChEBI" id="CHEBI:29105"/>
        <note>catalytic</note>
    </ligand>
</feature>
<dbReference type="PRINTS" id="PR00480">
    <property type="entry name" value="ASTACIN"/>
</dbReference>
<evidence type="ECO:0000313" key="4">
    <source>
        <dbReference type="EMBL" id="GAA1959539.1"/>
    </source>
</evidence>
<comment type="caution">
    <text evidence="1">Lacks conserved residue(s) required for the propagation of feature annotation.</text>
</comment>
<keyword evidence="5" id="KW-1185">Reference proteome</keyword>
<dbReference type="Pfam" id="PF01400">
    <property type="entry name" value="Astacin"/>
    <property type="match status" value="1"/>
</dbReference>
<evidence type="ECO:0000256" key="2">
    <source>
        <dbReference type="SAM" id="MobiDB-lite"/>
    </source>
</evidence>
<dbReference type="Proteomes" id="UP001499954">
    <property type="component" value="Unassembled WGS sequence"/>
</dbReference>
<feature type="binding site" evidence="1">
    <location>
        <position position="179"/>
    </location>
    <ligand>
        <name>Zn(2+)</name>
        <dbReference type="ChEBI" id="CHEBI:29105"/>
        <note>catalytic</note>
    </ligand>
</feature>
<keyword evidence="1" id="KW-0862">Zinc</keyword>
<dbReference type="EMBL" id="BAAAMK010000005">
    <property type="protein sequence ID" value="GAA1959539.1"/>
    <property type="molecule type" value="Genomic_DNA"/>
</dbReference>
<dbReference type="CDD" id="cd04280">
    <property type="entry name" value="ZnMc_astacin_like"/>
    <property type="match status" value="1"/>
</dbReference>
<proteinExistence type="predicted"/>
<keyword evidence="1" id="KW-0645">Protease</keyword>
<dbReference type="SUPFAM" id="SSF55486">
    <property type="entry name" value="Metalloproteases ('zincins'), catalytic domain"/>
    <property type="match status" value="1"/>
</dbReference>
<protein>
    <recommendedName>
        <fullName evidence="3">Peptidase M12A domain-containing protein</fullName>
    </recommendedName>
</protein>
<evidence type="ECO:0000313" key="5">
    <source>
        <dbReference type="Proteomes" id="UP001499954"/>
    </source>
</evidence>
<comment type="cofactor">
    <cofactor evidence="1">
        <name>Zn(2+)</name>
        <dbReference type="ChEBI" id="CHEBI:29105"/>
    </cofactor>
    <text evidence="1">Binds 1 zinc ion per subunit.</text>
</comment>
<keyword evidence="1" id="KW-0378">Hydrolase</keyword>
<feature type="domain" description="Peptidase M12A" evidence="3">
    <location>
        <begin position="92"/>
        <end position="281"/>
    </location>
</feature>
<dbReference type="InterPro" id="IPR001506">
    <property type="entry name" value="Peptidase_M12A"/>
</dbReference>
<dbReference type="Gene3D" id="3.40.390.10">
    <property type="entry name" value="Collagenase (Catalytic Domain)"/>
    <property type="match status" value="1"/>
</dbReference>
<keyword evidence="1" id="KW-0479">Metal-binding</keyword>
<feature type="region of interest" description="Disordered" evidence="2">
    <location>
        <begin position="1"/>
        <end position="33"/>
    </location>
</feature>
<dbReference type="RefSeq" id="WP_157416477.1">
    <property type="nucleotide sequence ID" value="NZ_BAAAMK010000005.1"/>
</dbReference>
<gene>
    <name evidence="4" type="ORF">GCM10009717_27630</name>
</gene>
<reference evidence="4 5" key="1">
    <citation type="journal article" date="2019" name="Int. J. Syst. Evol. Microbiol.">
        <title>The Global Catalogue of Microorganisms (GCM) 10K type strain sequencing project: providing services to taxonomists for standard genome sequencing and annotation.</title>
        <authorList>
            <consortium name="The Broad Institute Genomics Platform"/>
            <consortium name="The Broad Institute Genome Sequencing Center for Infectious Disease"/>
            <person name="Wu L."/>
            <person name="Ma J."/>
        </authorList>
    </citation>
    <scope>NUCLEOTIDE SEQUENCE [LARGE SCALE GENOMIC DNA]</scope>
    <source>
        <strain evidence="4 5">JCM 13584</strain>
    </source>
</reference>
<evidence type="ECO:0000259" key="3">
    <source>
        <dbReference type="PROSITE" id="PS51864"/>
    </source>
</evidence>
<feature type="active site" evidence="1">
    <location>
        <position position="180"/>
    </location>
</feature>
<evidence type="ECO:0000256" key="1">
    <source>
        <dbReference type="PROSITE-ProRule" id="PRU01211"/>
    </source>
</evidence>
<sequence>MAEKKPPAGGSRVRSTRTAKPPAPRHCEEADGPIGGTALIDGFGFTSKPVVWAEVDGLAIVEGDIIIGTADEARAVDVSRLTSDPEGVLRSVGISGAQFRWPNGRVPYEIASNLPNPSRVTNAIAHWQAKTPLQIVPRNGEADFVRFVDGGGCSSSVGRRGGQQNIVLGSGCGVGNTIHELGHAIGLWHEQSRQDRNSFVQIHFENIESGKESNFNQQINDGDDLGAYDFGSIMHYGPTAFSKNGQPTIVAIAPIPAGVTMGQRDSLSAGDIAGVKLMYPNLAWPKTVIKEHFKEVAKDPIIDAGVGGGKQLTKEHFKEVVKEPFKEIRKEPIKDPIIDVQKRPGDEVLTTLVEQLGGIRPGELVTNPALPFVLGRESGFVGRFQAAAAAQAGVADPVDPTEAAARRAVALAEAVTALDSVRATLAAVADDIAAEAGL</sequence>
<feature type="binding site" evidence="1">
    <location>
        <position position="189"/>
    </location>
    <ligand>
        <name>Zn(2+)</name>
        <dbReference type="ChEBI" id="CHEBI:29105"/>
        <note>catalytic</note>
    </ligand>
</feature>
<dbReference type="InterPro" id="IPR024079">
    <property type="entry name" value="MetalloPept_cat_dom_sf"/>
</dbReference>
<dbReference type="InterPro" id="IPR034035">
    <property type="entry name" value="Astacin-like_dom"/>
</dbReference>
<dbReference type="PANTHER" id="PTHR10127">
    <property type="entry name" value="DISCOIDIN, CUB, EGF, LAMININ , AND ZINC METALLOPROTEASE DOMAIN CONTAINING"/>
    <property type="match status" value="1"/>
</dbReference>
<organism evidence="4 5">
    <name type="scientific">Agromyces allii</name>
    <dbReference type="NCBI Taxonomy" id="393607"/>
    <lineage>
        <taxon>Bacteria</taxon>
        <taxon>Bacillati</taxon>
        <taxon>Actinomycetota</taxon>
        <taxon>Actinomycetes</taxon>
        <taxon>Micrococcales</taxon>
        <taxon>Microbacteriaceae</taxon>
        <taxon>Agromyces</taxon>
    </lineage>
</organism>
<accession>A0ABN2QXL9</accession>